<feature type="compositionally biased region" description="Basic and acidic residues" evidence="9">
    <location>
        <begin position="375"/>
        <end position="388"/>
    </location>
</feature>
<evidence type="ECO:0000256" key="7">
    <source>
        <dbReference type="ARBA" id="ARBA00023186"/>
    </source>
</evidence>
<dbReference type="InterPro" id="IPR013320">
    <property type="entry name" value="ConA-like_dom_sf"/>
</dbReference>
<feature type="compositionally biased region" description="Basic and acidic residues" evidence="9">
    <location>
        <begin position="88"/>
        <end position="104"/>
    </location>
</feature>
<protein>
    <recommendedName>
        <fullName evidence="12">Calnexin</fullName>
    </recommendedName>
</protein>
<dbReference type="GO" id="GO:0051082">
    <property type="term" value="F:unfolded protein binding"/>
    <property type="evidence" value="ECO:0007669"/>
    <property type="project" value="InterPro"/>
</dbReference>
<dbReference type="InterPro" id="IPR001580">
    <property type="entry name" value="Calret/calnex"/>
</dbReference>
<evidence type="ECO:0000256" key="3">
    <source>
        <dbReference type="ARBA" id="ARBA00022692"/>
    </source>
</evidence>
<dbReference type="GO" id="GO:0006457">
    <property type="term" value="P:protein folding"/>
    <property type="evidence" value="ECO:0007669"/>
    <property type="project" value="InterPro"/>
</dbReference>
<evidence type="ECO:0000256" key="1">
    <source>
        <dbReference type="ARBA" id="ARBA00004389"/>
    </source>
</evidence>
<evidence type="ECO:0000256" key="2">
    <source>
        <dbReference type="ARBA" id="ARBA00010983"/>
    </source>
</evidence>
<dbReference type="Gene3D" id="2.60.120.200">
    <property type="match status" value="1"/>
</dbReference>
<comment type="subcellular location">
    <subcellularLocation>
        <location evidence="1">Endoplasmic reticulum membrane</location>
        <topology evidence="1">Single-pass membrane protein</topology>
    </subcellularLocation>
</comment>
<dbReference type="FunFam" id="2.10.250.10:FF:000001">
    <property type="entry name" value="Calnexin homolog"/>
    <property type="match status" value="1"/>
</dbReference>
<dbReference type="GO" id="GO:0036503">
    <property type="term" value="P:ERAD pathway"/>
    <property type="evidence" value="ECO:0007669"/>
    <property type="project" value="TreeGrafter"/>
</dbReference>
<keyword evidence="3 8" id="KW-0812">Transmembrane</keyword>
<feature type="compositionally biased region" description="Basic residues" evidence="9">
    <location>
        <begin position="392"/>
        <end position="401"/>
    </location>
</feature>
<evidence type="ECO:0000256" key="5">
    <source>
        <dbReference type="ARBA" id="ARBA00022989"/>
    </source>
</evidence>
<proteinExistence type="inferred from homology"/>
<feature type="region of interest" description="Disordered" evidence="9">
    <location>
        <begin position="360"/>
        <end position="401"/>
    </location>
</feature>
<dbReference type="Pfam" id="PF00262">
    <property type="entry name" value="Calreticulin"/>
    <property type="match status" value="1"/>
</dbReference>
<feature type="compositionally biased region" description="Acidic residues" evidence="9">
    <location>
        <begin position="114"/>
        <end position="127"/>
    </location>
</feature>
<sequence>MFGPDKCGSTNKVHFILKHKNPKSGEYIEHHLKYPPSVPSDKLSHVYTAILKPDNEVRILIDGEEKKKANFLSSEDFEPPIIPAKTIPDPDDKKPEDWDERPKIPDPNAVKPDDWDEDAPMEIEDEEAVKPEGWLDDEPEEIDDPEASKPEDWDDEEDGEWEAPKIDNPKCEIAPGCGEWKKPLKRNPAYRGKWHAPLIDNPNYKGIWKPQQIPNPDYFELDHPDIEPVAAIGIEIWTMQDGILFDNILITSDEKTAESYRETTWKPKFEVEKEKQKAEDAAAGFDVLSGFQKKVFDLLYKIADISFLNAYKPKLLDLIEKGEKQPNLTIGILVSIVIIFFTIIFKIIFGGKKPVKVTKQTNNTTVAETSNDQGSSREKEEENEKEDTNAPPRKRSTRREN</sequence>
<dbReference type="EMBL" id="JARBHA010000017">
    <property type="protein sequence ID" value="KAJ9676455.1"/>
    <property type="molecule type" value="Genomic_DNA"/>
</dbReference>
<dbReference type="InterPro" id="IPR018124">
    <property type="entry name" value="Calret/calnex_CS"/>
</dbReference>
<keyword evidence="6 8" id="KW-0472">Membrane</keyword>
<dbReference type="PRINTS" id="PR00626">
    <property type="entry name" value="CALRETICULIN"/>
</dbReference>
<name>A0AA38YTM0_VITRO</name>
<evidence type="ECO:0000256" key="8">
    <source>
        <dbReference type="RuleBase" id="RU362126"/>
    </source>
</evidence>
<feature type="compositionally biased region" description="Acidic residues" evidence="9">
    <location>
        <begin position="152"/>
        <end position="161"/>
    </location>
</feature>
<evidence type="ECO:0000256" key="4">
    <source>
        <dbReference type="ARBA" id="ARBA00022824"/>
    </source>
</evidence>
<keyword evidence="7 8" id="KW-0143">Chaperone</keyword>
<feature type="transmembrane region" description="Helical" evidence="8">
    <location>
        <begin position="328"/>
        <end position="349"/>
    </location>
</feature>
<comment type="caution">
    <text evidence="10">The sequence shown here is derived from an EMBL/GenBank/DDBJ whole genome shotgun (WGS) entry which is preliminary data.</text>
</comment>
<accession>A0AA38YTM0</accession>
<keyword evidence="11" id="KW-1185">Reference proteome</keyword>
<dbReference type="GO" id="GO:0005509">
    <property type="term" value="F:calcium ion binding"/>
    <property type="evidence" value="ECO:0007669"/>
    <property type="project" value="InterPro"/>
</dbReference>
<dbReference type="PANTHER" id="PTHR11073">
    <property type="entry name" value="CALRETICULIN AND CALNEXIN"/>
    <property type="match status" value="1"/>
</dbReference>
<evidence type="ECO:0000256" key="6">
    <source>
        <dbReference type="ARBA" id="ARBA00023136"/>
    </source>
</evidence>
<keyword evidence="5 8" id="KW-1133">Transmembrane helix</keyword>
<dbReference type="InterPro" id="IPR009033">
    <property type="entry name" value="Calreticulin/calnexin_P_dom_sf"/>
</dbReference>
<dbReference type="PROSITE" id="PS00805">
    <property type="entry name" value="CALRETICULIN_REPEAT"/>
    <property type="match status" value="1"/>
</dbReference>
<evidence type="ECO:0000313" key="11">
    <source>
        <dbReference type="Proteomes" id="UP001168098"/>
    </source>
</evidence>
<gene>
    <name evidence="10" type="ORF">PVL29_021811</name>
</gene>
<dbReference type="AlphaFoldDB" id="A0AA38YTM0"/>
<comment type="similarity">
    <text evidence="2 8">Belongs to the calreticulin family.</text>
</comment>
<dbReference type="Gene3D" id="2.10.250.10">
    <property type="entry name" value="Calreticulin/calnexin, P domain"/>
    <property type="match status" value="1"/>
</dbReference>
<dbReference type="SUPFAM" id="SSF49899">
    <property type="entry name" value="Concanavalin A-like lectins/glucanases"/>
    <property type="match status" value="1"/>
</dbReference>
<evidence type="ECO:0008006" key="12">
    <source>
        <dbReference type="Google" id="ProtNLM"/>
    </source>
</evidence>
<evidence type="ECO:0000256" key="9">
    <source>
        <dbReference type="SAM" id="MobiDB-lite"/>
    </source>
</evidence>
<organism evidence="10 11">
    <name type="scientific">Vitis rotundifolia</name>
    <name type="common">Muscadine grape</name>
    <dbReference type="NCBI Taxonomy" id="103349"/>
    <lineage>
        <taxon>Eukaryota</taxon>
        <taxon>Viridiplantae</taxon>
        <taxon>Streptophyta</taxon>
        <taxon>Embryophyta</taxon>
        <taxon>Tracheophyta</taxon>
        <taxon>Spermatophyta</taxon>
        <taxon>Magnoliopsida</taxon>
        <taxon>eudicotyledons</taxon>
        <taxon>Gunneridae</taxon>
        <taxon>Pentapetalae</taxon>
        <taxon>rosids</taxon>
        <taxon>Vitales</taxon>
        <taxon>Vitaceae</taxon>
        <taxon>Viteae</taxon>
        <taxon>Vitis</taxon>
    </lineage>
</organism>
<dbReference type="SUPFAM" id="SSF63887">
    <property type="entry name" value="P-domain of calnexin/calreticulin"/>
    <property type="match status" value="1"/>
</dbReference>
<evidence type="ECO:0000313" key="10">
    <source>
        <dbReference type="EMBL" id="KAJ9676455.1"/>
    </source>
</evidence>
<dbReference type="Proteomes" id="UP001168098">
    <property type="component" value="Unassembled WGS sequence"/>
</dbReference>
<feature type="compositionally biased region" description="Acidic residues" evidence="9">
    <location>
        <begin position="134"/>
        <end position="145"/>
    </location>
</feature>
<keyword evidence="4 8" id="KW-0256">Endoplasmic reticulum</keyword>
<dbReference type="GO" id="GO:0005789">
    <property type="term" value="C:endoplasmic reticulum membrane"/>
    <property type="evidence" value="ECO:0007669"/>
    <property type="project" value="UniProtKB-SubCell"/>
</dbReference>
<dbReference type="PANTHER" id="PTHR11073:SF1">
    <property type="entry name" value="CALNEXIN 14D-RELATED"/>
    <property type="match status" value="1"/>
</dbReference>
<feature type="region of interest" description="Disordered" evidence="9">
    <location>
        <begin position="70"/>
        <end position="178"/>
    </location>
</feature>
<reference evidence="10 11" key="1">
    <citation type="journal article" date="2023" name="BMC Biotechnol.">
        <title>Vitis rotundifolia cv Carlos genome sequencing.</title>
        <authorList>
            <person name="Huff M."/>
            <person name="Hulse-Kemp A."/>
            <person name="Scheffler B."/>
            <person name="Youngblood R."/>
            <person name="Simpson S."/>
            <person name="Babiker E."/>
            <person name="Staton M."/>
        </authorList>
    </citation>
    <scope>NUCLEOTIDE SEQUENCE [LARGE SCALE GENOMIC DNA]</scope>
    <source>
        <tissue evidence="10">Leaf</tissue>
    </source>
</reference>